<feature type="domain" description="HTH arsR-type" evidence="1">
    <location>
        <begin position="1"/>
        <end position="95"/>
    </location>
</feature>
<name>A0A9W6R648_9PSEU</name>
<evidence type="ECO:0000259" key="1">
    <source>
        <dbReference type="PROSITE" id="PS50987"/>
    </source>
</evidence>
<dbReference type="GO" id="GO:0046686">
    <property type="term" value="P:response to cadmium ion"/>
    <property type="evidence" value="ECO:0007669"/>
    <property type="project" value="TreeGrafter"/>
</dbReference>
<dbReference type="GO" id="GO:0003677">
    <property type="term" value="F:DNA binding"/>
    <property type="evidence" value="ECO:0007669"/>
    <property type="project" value="TreeGrafter"/>
</dbReference>
<dbReference type="InterPro" id="IPR036388">
    <property type="entry name" value="WH-like_DNA-bd_sf"/>
</dbReference>
<dbReference type="Gene3D" id="1.10.10.10">
    <property type="entry name" value="Winged helix-like DNA-binding domain superfamily/Winged helix DNA-binding domain"/>
    <property type="match status" value="1"/>
</dbReference>
<dbReference type="EMBL" id="BSTI01000016">
    <property type="protein sequence ID" value="GLY69418.1"/>
    <property type="molecule type" value="Genomic_DNA"/>
</dbReference>
<dbReference type="CDD" id="cd00090">
    <property type="entry name" value="HTH_ARSR"/>
    <property type="match status" value="1"/>
</dbReference>
<accession>A0A9W6R648</accession>
<comment type="caution">
    <text evidence="2">The sequence shown here is derived from an EMBL/GenBank/DDBJ whole genome shotgun (WGS) entry which is preliminary data.</text>
</comment>
<reference evidence="2" key="1">
    <citation type="submission" date="2023-03" db="EMBL/GenBank/DDBJ databases">
        <title>Amycolatopsis taiwanensis NBRC 103393.</title>
        <authorList>
            <person name="Ichikawa N."/>
            <person name="Sato H."/>
            <person name="Tonouchi N."/>
        </authorList>
    </citation>
    <scope>NUCLEOTIDE SEQUENCE</scope>
    <source>
        <strain evidence="2">NBRC 103393</strain>
    </source>
</reference>
<proteinExistence type="predicted"/>
<dbReference type="Pfam" id="PF12840">
    <property type="entry name" value="HTH_20"/>
    <property type="match status" value="1"/>
</dbReference>
<dbReference type="PANTHER" id="PTHR39168">
    <property type="entry name" value="TRANSCRIPTIONAL REGULATOR-RELATED"/>
    <property type="match status" value="1"/>
</dbReference>
<dbReference type="NCBIfam" id="NF033788">
    <property type="entry name" value="HTH_metalloreg"/>
    <property type="match status" value="1"/>
</dbReference>
<dbReference type="AlphaFoldDB" id="A0A9W6R648"/>
<dbReference type="InterPro" id="IPR036390">
    <property type="entry name" value="WH_DNA-bd_sf"/>
</dbReference>
<evidence type="ECO:0000313" key="2">
    <source>
        <dbReference type="EMBL" id="GLY69418.1"/>
    </source>
</evidence>
<dbReference type="GO" id="GO:0010288">
    <property type="term" value="P:response to lead ion"/>
    <property type="evidence" value="ECO:0007669"/>
    <property type="project" value="TreeGrafter"/>
</dbReference>
<protein>
    <submittedName>
        <fullName evidence="2">Transcriptional regulator</fullName>
    </submittedName>
</protein>
<dbReference type="PANTHER" id="PTHR39168:SF1">
    <property type="entry name" value="TRANSCRIPTIONAL REGULATORY PROTEIN"/>
    <property type="match status" value="1"/>
</dbReference>
<dbReference type="InterPro" id="IPR011991">
    <property type="entry name" value="ArsR-like_HTH"/>
</dbReference>
<dbReference type="Proteomes" id="UP001165136">
    <property type="component" value="Unassembled WGS sequence"/>
</dbReference>
<dbReference type="InterPro" id="IPR052543">
    <property type="entry name" value="HTH_Metal-responsive_Reg"/>
</dbReference>
<dbReference type="SUPFAM" id="SSF46785">
    <property type="entry name" value="Winged helix' DNA-binding domain"/>
    <property type="match status" value="1"/>
</dbReference>
<dbReference type="InterPro" id="IPR001845">
    <property type="entry name" value="HTH_ArsR_DNA-bd_dom"/>
</dbReference>
<dbReference type="PRINTS" id="PR00778">
    <property type="entry name" value="HTHARSR"/>
</dbReference>
<sequence>MSGGDVDIARTAALFADPARVRVLAALADGRSLPASVLASEAGLSAQGTSAHLAKLREAGLIVAERSGRHRFYRLTGAHVGEVLETLARFSPVQPVTSLKAGTRLAALRFARTCYDHLAGRLGVAVMAALLDQGALAATDGIPTTQRREHDRLSAPLASHPYVLGPRAQEIFGGLGIDLDEVGRRRRPLLKFCLDWSEQRHHLAGALGAEVAEALHRRGWFERRKPGQRALRLTDRGVQALRDDLGVDLAA</sequence>
<dbReference type="GO" id="GO:0032791">
    <property type="term" value="F:lead ion binding"/>
    <property type="evidence" value="ECO:0007669"/>
    <property type="project" value="TreeGrafter"/>
</dbReference>
<keyword evidence="3" id="KW-1185">Reference proteome</keyword>
<evidence type="ECO:0000313" key="3">
    <source>
        <dbReference type="Proteomes" id="UP001165136"/>
    </source>
</evidence>
<dbReference type="RefSeq" id="WP_285488988.1">
    <property type="nucleotide sequence ID" value="NZ_BSTI01000016.1"/>
</dbReference>
<dbReference type="GO" id="GO:0097063">
    <property type="term" value="F:cadmium ion sensor activity"/>
    <property type="evidence" value="ECO:0007669"/>
    <property type="project" value="TreeGrafter"/>
</dbReference>
<organism evidence="2 3">
    <name type="scientific">Amycolatopsis taiwanensis</name>
    <dbReference type="NCBI Taxonomy" id="342230"/>
    <lineage>
        <taxon>Bacteria</taxon>
        <taxon>Bacillati</taxon>
        <taxon>Actinomycetota</taxon>
        <taxon>Actinomycetes</taxon>
        <taxon>Pseudonocardiales</taxon>
        <taxon>Pseudonocardiaceae</taxon>
        <taxon>Amycolatopsis</taxon>
    </lineage>
</organism>
<dbReference type="SMART" id="SM00418">
    <property type="entry name" value="HTH_ARSR"/>
    <property type="match status" value="1"/>
</dbReference>
<dbReference type="PROSITE" id="PS50987">
    <property type="entry name" value="HTH_ARSR_2"/>
    <property type="match status" value="1"/>
</dbReference>
<gene>
    <name evidence="2" type="ORF">Atai01_60370</name>
</gene>
<dbReference type="GO" id="GO:0003700">
    <property type="term" value="F:DNA-binding transcription factor activity"/>
    <property type="evidence" value="ECO:0007669"/>
    <property type="project" value="InterPro"/>
</dbReference>